<protein>
    <submittedName>
        <fullName evidence="4">Uncharacterized protein</fullName>
    </submittedName>
</protein>
<evidence type="ECO:0000256" key="2">
    <source>
        <dbReference type="SAM" id="Phobius"/>
    </source>
</evidence>
<comment type="caution">
    <text evidence="4">The sequence shown here is derived from an EMBL/GenBank/DDBJ whole genome shotgun (WGS) entry which is preliminary data.</text>
</comment>
<dbReference type="Proteomes" id="UP000325313">
    <property type="component" value="Unassembled WGS sequence"/>
</dbReference>
<feature type="transmembrane region" description="Helical" evidence="2">
    <location>
        <begin position="29"/>
        <end position="52"/>
    </location>
</feature>
<keyword evidence="2" id="KW-0812">Transmembrane</keyword>
<evidence type="ECO:0000313" key="6">
    <source>
        <dbReference type="Proteomes" id="UP000325313"/>
    </source>
</evidence>
<accession>A0A5B0RHF9</accession>
<name>A0A5B0RHF9_PUCGR</name>
<sequence>MAEKSTSTPPSKLQATSARLQTSIRREPLAAFRVFFFVLIWTLALANVVIVVQEFQDSLPFIIGVGGRRRIGIEDSRRQALPVIIAPSVTLIILIPIAVGLPLFGIAGFLSRYIIEALWTGLIVVLTLAGAASLSPQPTSPLLPRTLQYNLSLVLALSFFIVIFLSFYNIILLCRISFLLGKGIPNPLHAPVPSLLLGMNTQEDRLSGDEQSEKVVEDHTQQATPSEIARVDQRLENGSIKTLSSGWDDEDDGMPSKAPKNESGFAKARAIFSSPLKSSPSKS</sequence>
<feature type="transmembrane region" description="Helical" evidence="2">
    <location>
        <begin position="117"/>
        <end position="134"/>
    </location>
</feature>
<evidence type="ECO:0000313" key="5">
    <source>
        <dbReference type="Proteomes" id="UP000324748"/>
    </source>
</evidence>
<dbReference type="EMBL" id="VDEP01000203">
    <property type="protein sequence ID" value="KAA1124849.1"/>
    <property type="molecule type" value="Genomic_DNA"/>
</dbReference>
<organism evidence="4 6">
    <name type="scientific">Puccinia graminis f. sp. tritici</name>
    <dbReference type="NCBI Taxonomy" id="56615"/>
    <lineage>
        <taxon>Eukaryota</taxon>
        <taxon>Fungi</taxon>
        <taxon>Dikarya</taxon>
        <taxon>Basidiomycota</taxon>
        <taxon>Pucciniomycotina</taxon>
        <taxon>Pucciniomycetes</taxon>
        <taxon>Pucciniales</taxon>
        <taxon>Pucciniaceae</taxon>
        <taxon>Puccinia</taxon>
    </lineage>
</organism>
<dbReference type="EMBL" id="VSWC01000029">
    <property type="protein sequence ID" value="KAA1107341.1"/>
    <property type="molecule type" value="Genomic_DNA"/>
</dbReference>
<feature type="transmembrane region" description="Helical" evidence="2">
    <location>
        <begin position="154"/>
        <end position="174"/>
    </location>
</feature>
<gene>
    <name evidence="3" type="ORF">PGT21_010693</name>
    <name evidence="4" type="ORF">PGTUg99_035948</name>
</gene>
<keyword evidence="5" id="KW-1185">Reference proteome</keyword>
<keyword evidence="2" id="KW-1133">Transmembrane helix</keyword>
<feature type="region of interest" description="Disordered" evidence="1">
    <location>
        <begin position="237"/>
        <end position="265"/>
    </location>
</feature>
<evidence type="ECO:0000313" key="3">
    <source>
        <dbReference type="EMBL" id="KAA1107341.1"/>
    </source>
</evidence>
<evidence type="ECO:0000256" key="1">
    <source>
        <dbReference type="SAM" id="MobiDB-lite"/>
    </source>
</evidence>
<evidence type="ECO:0000313" key="4">
    <source>
        <dbReference type="EMBL" id="KAA1124849.1"/>
    </source>
</evidence>
<proteinExistence type="predicted"/>
<keyword evidence="2" id="KW-0472">Membrane</keyword>
<dbReference type="OrthoDB" id="2501604at2759"/>
<dbReference type="Proteomes" id="UP000324748">
    <property type="component" value="Unassembled WGS sequence"/>
</dbReference>
<reference evidence="5 6" key="1">
    <citation type="submission" date="2019-05" db="EMBL/GenBank/DDBJ databases">
        <title>Emergence of the Ug99 lineage of the wheat stem rust pathogen through somatic hybridization.</title>
        <authorList>
            <person name="Li F."/>
            <person name="Upadhyaya N.M."/>
            <person name="Sperschneider J."/>
            <person name="Matny O."/>
            <person name="Nguyen-Phuc H."/>
            <person name="Mago R."/>
            <person name="Raley C."/>
            <person name="Miller M.E."/>
            <person name="Silverstein K.A.T."/>
            <person name="Henningsen E."/>
            <person name="Hirsch C.D."/>
            <person name="Visser B."/>
            <person name="Pretorius Z.A."/>
            <person name="Steffenson B.J."/>
            <person name="Schwessinger B."/>
            <person name="Dodds P.N."/>
            <person name="Figueroa M."/>
        </authorList>
    </citation>
    <scope>NUCLEOTIDE SEQUENCE [LARGE SCALE GENOMIC DNA]</scope>
    <source>
        <strain evidence="3">21-0</strain>
        <strain evidence="4 6">Ug99</strain>
    </source>
</reference>
<dbReference type="AlphaFoldDB" id="A0A5B0RHF9"/>
<feature type="transmembrane region" description="Helical" evidence="2">
    <location>
        <begin position="84"/>
        <end position="110"/>
    </location>
</feature>